<proteinExistence type="predicted"/>
<dbReference type="InterPro" id="IPR000999">
    <property type="entry name" value="RNase_III_dom"/>
</dbReference>
<dbReference type="Pfam" id="PF14622">
    <property type="entry name" value="Ribonucleas_3_3"/>
    <property type="match status" value="1"/>
</dbReference>
<gene>
    <name evidence="2" type="ORF">ASZ90_011154</name>
</gene>
<feature type="domain" description="RNase III" evidence="1">
    <location>
        <begin position="10"/>
        <end position="138"/>
    </location>
</feature>
<dbReference type="CDD" id="cd00593">
    <property type="entry name" value="RIBOc"/>
    <property type="match status" value="1"/>
</dbReference>
<dbReference type="SUPFAM" id="SSF69065">
    <property type="entry name" value="RNase III domain-like"/>
    <property type="match status" value="1"/>
</dbReference>
<dbReference type="AlphaFoldDB" id="A0A0W8FEJ2"/>
<protein>
    <submittedName>
        <fullName evidence="2">Ribonuclease iii</fullName>
        <ecNumber evidence="2">3.1.26.3</ecNumber>
    </submittedName>
</protein>
<name>A0A0W8FEJ2_9ZZZZ</name>
<dbReference type="EC" id="3.1.26.3" evidence="2"/>
<dbReference type="GO" id="GO:0004525">
    <property type="term" value="F:ribonuclease III activity"/>
    <property type="evidence" value="ECO:0007669"/>
    <property type="project" value="UniProtKB-EC"/>
</dbReference>
<accession>A0A0W8FEJ2</accession>
<dbReference type="Gene3D" id="1.10.1520.10">
    <property type="entry name" value="Ribonuclease III domain"/>
    <property type="match status" value="1"/>
</dbReference>
<keyword evidence="2" id="KW-0378">Hydrolase</keyword>
<evidence type="ECO:0000259" key="1">
    <source>
        <dbReference type="PROSITE" id="PS50142"/>
    </source>
</evidence>
<evidence type="ECO:0000313" key="2">
    <source>
        <dbReference type="EMBL" id="KUG19134.1"/>
    </source>
</evidence>
<sequence>MNAMEEPEDPEALERRLGYTFRDRALLERALMRPARAHEEGLPDEAHQEALATLGDAIISVIVIQSAIHRGMHKKGEITAEKMRTVSLLSLNEVGRALHLQTYIRFNKGERKQRIWECSDALTETLEAIVGAIYLDGGMERAAEALHSVLRMASEDPFRGADRESAPERL</sequence>
<dbReference type="PROSITE" id="PS50142">
    <property type="entry name" value="RNASE_3_2"/>
    <property type="match status" value="1"/>
</dbReference>
<dbReference type="GO" id="GO:0006396">
    <property type="term" value="P:RNA processing"/>
    <property type="evidence" value="ECO:0007669"/>
    <property type="project" value="InterPro"/>
</dbReference>
<reference evidence="2" key="1">
    <citation type="journal article" date="2015" name="Proc. Natl. Acad. Sci. U.S.A.">
        <title>Networks of energetic and metabolic interactions define dynamics in microbial communities.</title>
        <authorList>
            <person name="Embree M."/>
            <person name="Liu J.K."/>
            <person name="Al-Bassam M.M."/>
            <person name="Zengler K."/>
        </authorList>
    </citation>
    <scope>NUCLEOTIDE SEQUENCE</scope>
</reference>
<dbReference type="InterPro" id="IPR036389">
    <property type="entry name" value="RNase_III_sf"/>
</dbReference>
<organism evidence="2">
    <name type="scientific">hydrocarbon metagenome</name>
    <dbReference type="NCBI Taxonomy" id="938273"/>
    <lineage>
        <taxon>unclassified sequences</taxon>
        <taxon>metagenomes</taxon>
        <taxon>ecological metagenomes</taxon>
    </lineage>
</organism>
<dbReference type="SMART" id="SM00535">
    <property type="entry name" value="RIBOc"/>
    <property type="match status" value="1"/>
</dbReference>
<comment type="caution">
    <text evidence="2">The sequence shown here is derived from an EMBL/GenBank/DDBJ whole genome shotgun (WGS) entry which is preliminary data.</text>
</comment>
<dbReference type="EMBL" id="LNQE01001323">
    <property type="protein sequence ID" value="KUG19134.1"/>
    <property type="molecule type" value="Genomic_DNA"/>
</dbReference>